<dbReference type="GO" id="GO:0005789">
    <property type="term" value="C:endoplasmic reticulum membrane"/>
    <property type="evidence" value="ECO:0007669"/>
    <property type="project" value="UniProtKB-SubCell"/>
</dbReference>
<evidence type="ECO:0000256" key="2">
    <source>
        <dbReference type="ARBA" id="ARBA00004651"/>
    </source>
</evidence>
<proteinExistence type="inferred from homology"/>
<evidence type="ECO:0000256" key="5">
    <source>
        <dbReference type="ARBA" id="ARBA00022824"/>
    </source>
</evidence>
<evidence type="ECO:0000256" key="10">
    <source>
        <dbReference type="ARBA" id="ARBA00034899"/>
    </source>
</evidence>
<dbReference type="WBParaSite" id="SPAL_0000121900.1">
    <property type="protein sequence ID" value="SPAL_0000121900.1"/>
    <property type="gene ID" value="SPAL_0000121900"/>
</dbReference>
<evidence type="ECO:0000256" key="8">
    <source>
        <dbReference type="ARBA" id="ARBA00034739"/>
    </source>
</evidence>
<dbReference type="Proteomes" id="UP000046392">
    <property type="component" value="Unplaced"/>
</dbReference>
<organism evidence="12 13">
    <name type="scientific">Strongyloides papillosus</name>
    <name type="common">Intestinal threadworm</name>
    <dbReference type="NCBI Taxonomy" id="174720"/>
    <lineage>
        <taxon>Eukaryota</taxon>
        <taxon>Metazoa</taxon>
        <taxon>Ecdysozoa</taxon>
        <taxon>Nematoda</taxon>
        <taxon>Chromadorea</taxon>
        <taxon>Rhabditida</taxon>
        <taxon>Tylenchina</taxon>
        <taxon>Panagrolaimomorpha</taxon>
        <taxon>Strongyloidoidea</taxon>
        <taxon>Strongyloididae</taxon>
        <taxon>Strongyloides</taxon>
    </lineage>
</organism>
<reference evidence="13" key="1">
    <citation type="submission" date="2017-02" db="UniProtKB">
        <authorList>
            <consortium name="WormBaseParasite"/>
        </authorList>
    </citation>
    <scope>IDENTIFICATION</scope>
</reference>
<keyword evidence="3" id="KW-1003">Cell membrane</keyword>
<evidence type="ECO:0000313" key="13">
    <source>
        <dbReference type="WBParaSite" id="SPAL_0000121900.1"/>
    </source>
</evidence>
<keyword evidence="12" id="KW-1185">Reference proteome</keyword>
<name>A0A0N5B572_STREA</name>
<comment type="similarity">
    <text evidence="8">Belongs to the TMEM147 family.</text>
</comment>
<evidence type="ECO:0000256" key="6">
    <source>
        <dbReference type="ARBA" id="ARBA00022989"/>
    </source>
</evidence>
<keyword evidence="4 11" id="KW-0812">Transmembrane</keyword>
<feature type="transmembrane region" description="Helical" evidence="11">
    <location>
        <begin position="131"/>
        <end position="156"/>
    </location>
</feature>
<evidence type="ECO:0000256" key="11">
    <source>
        <dbReference type="SAM" id="Phobius"/>
    </source>
</evidence>
<feature type="transmembrane region" description="Helical" evidence="11">
    <location>
        <begin position="40"/>
        <end position="59"/>
    </location>
</feature>
<dbReference type="STRING" id="174720.A0A0N5B572"/>
<feature type="transmembrane region" description="Helical" evidence="11">
    <location>
        <begin position="100"/>
        <end position="119"/>
    </location>
</feature>
<evidence type="ECO:0000256" key="1">
    <source>
        <dbReference type="ARBA" id="ARBA00004477"/>
    </source>
</evidence>
<dbReference type="Pfam" id="PF09767">
    <property type="entry name" value="DUF2053"/>
    <property type="match status" value="1"/>
</dbReference>
<feature type="transmembrane region" description="Helical" evidence="11">
    <location>
        <begin position="200"/>
        <end position="219"/>
    </location>
</feature>
<dbReference type="GO" id="GO:0005886">
    <property type="term" value="C:plasma membrane"/>
    <property type="evidence" value="ECO:0007669"/>
    <property type="project" value="UniProtKB-SubCell"/>
</dbReference>
<sequence length="229" mass="26079">MTLFHFINCSLLGYAPYIIVFKYSGLNEYTNVWMPVQAGIIYFLTQFIKLMIMATFFPHNTNNLFTIPVDISNSIVDIFDVIGIYLLIIHFFIGKPEIRCLSVGLGWSFAHSFANYFPSFILEARGTAFDYKYICSAIQCNIDLVFYISLSILLWLYSRNDIIGINRFLVTIGLLISVTQPILQNIFTSLFFLIPSSLPIVVRGILNLLISVITLYTYIKSPTIKGKSS</sequence>
<evidence type="ECO:0000256" key="9">
    <source>
        <dbReference type="ARBA" id="ARBA00034846"/>
    </source>
</evidence>
<evidence type="ECO:0000313" key="12">
    <source>
        <dbReference type="Proteomes" id="UP000046392"/>
    </source>
</evidence>
<evidence type="ECO:0000256" key="3">
    <source>
        <dbReference type="ARBA" id="ARBA00022475"/>
    </source>
</evidence>
<dbReference type="PANTHER" id="PTHR12869">
    <property type="entry name" value="SMALL SEVEN TRANSMEMBRANE DOMAIN-CONTAINING PROTEIN"/>
    <property type="match status" value="1"/>
</dbReference>
<keyword evidence="6 11" id="KW-1133">Transmembrane helix</keyword>
<dbReference type="PANTHER" id="PTHR12869:SF0">
    <property type="entry name" value="BOS COMPLEX SUBUNIT TMEM147"/>
    <property type="match status" value="1"/>
</dbReference>
<feature type="transmembrane region" description="Helical" evidence="11">
    <location>
        <begin position="168"/>
        <end position="194"/>
    </location>
</feature>
<keyword evidence="7 11" id="KW-0472">Membrane</keyword>
<evidence type="ECO:0000256" key="7">
    <source>
        <dbReference type="ARBA" id="ARBA00023136"/>
    </source>
</evidence>
<comment type="subcellular location">
    <subcellularLocation>
        <location evidence="2">Cell membrane</location>
        <topology evidence="2">Multi-pass membrane protein</topology>
    </subcellularLocation>
    <subcellularLocation>
        <location evidence="1">Endoplasmic reticulum membrane</location>
        <topology evidence="1">Multi-pass membrane protein</topology>
    </subcellularLocation>
</comment>
<protein>
    <recommendedName>
        <fullName evidence="9">BOS complex subunit TMEM147</fullName>
    </recommendedName>
    <alternativeName>
        <fullName evidence="10">Transmembrane protein 147</fullName>
    </alternativeName>
</protein>
<feature type="transmembrane region" description="Helical" evidence="11">
    <location>
        <begin position="71"/>
        <end position="93"/>
    </location>
</feature>
<evidence type="ECO:0000256" key="4">
    <source>
        <dbReference type="ARBA" id="ARBA00022692"/>
    </source>
</evidence>
<accession>A0A0N5B572</accession>
<dbReference type="InterPro" id="IPR019164">
    <property type="entry name" value="TMEM147"/>
</dbReference>
<dbReference type="AlphaFoldDB" id="A0A0N5B572"/>
<keyword evidence="5" id="KW-0256">Endoplasmic reticulum</keyword>